<sequence length="140" mass="16713">MTKNIFNIPDSVNDHKLSLDKINDGHVNLHEFKTQELISYIKRWLANPKLIVIISKFLETIKLRRQIDRYRRDFYFGINYLFRTELQYLDIINNLNKITKNVSNECELAKKQSSCFIIYDHQYCCKVAEIEKAYSDTKLS</sequence>
<evidence type="ECO:0000313" key="2">
    <source>
        <dbReference type="Proteomes" id="UP000031668"/>
    </source>
</evidence>
<reference evidence="1 2" key="1">
    <citation type="journal article" date="2014" name="Genome Biol. Evol.">
        <title>The genome of the myxosporean Thelohanellus kitauei shows adaptations to nutrient acquisition within its fish host.</title>
        <authorList>
            <person name="Yang Y."/>
            <person name="Xiong J."/>
            <person name="Zhou Z."/>
            <person name="Huo F."/>
            <person name="Miao W."/>
            <person name="Ran C."/>
            <person name="Liu Y."/>
            <person name="Zhang J."/>
            <person name="Feng J."/>
            <person name="Wang M."/>
            <person name="Wang M."/>
            <person name="Wang L."/>
            <person name="Yao B."/>
        </authorList>
    </citation>
    <scope>NUCLEOTIDE SEQUENCE [LARGE SCALE GENOMIC DNA]</scope>
    <source>
        <strain evidence="1">Wuqing</strain>
    </source>
</reference>
<dbReference type="Proteomes" id="UP000031668">
    <property type="component" value="Unassembled WGS sequence"/>
</dbReference>
<keyword evidence="2" id="KW-1185">Reference proteome</keyword>
<comment type="caution">
    <text evidence="1">The sequence shown here is derived from an EMBL/GenBank/DDBJ whole genome shotgun (WGS) entry which is preliminary data.</text>
</comment>
<gene>
    <name evidence="1" type="ORF">RF11_05141</name>
</gene>
<protein>
    <submittedName>
        <fullName evidence="1">Uncharacterized protein</fullName>
    </submittedName>
</protein>
<proteinExistence type="predicted"/>
<accession>A0A0C2IA19</accession>
<evidence type="ECO:0000313" key="1">
    <source>
        <dbReference type="EMBL" id="KII62088.1"/>
    </source>
</evidence>
<dbReference type="AlphaFoldDB" id="A0A0C2IA19"/>
<name>A0A0C2IA19_THEKT</name>
<dbReference type="EMBL" id="JWZT01005114">
    <property type="protein sequence ID" value="KII62088.1"/>
    <property type="molecule type" value="Genomic_DNA"/>
</dbReference>
<organism evidence="1 2">
    <name type="scientific">Thelohanellus kitauei</name>
    <name type="common">Myxosporean</name>
    <dbReference type="NCBI Taxonomy" id="669202"/>
    <lineage>
        <taxon>Eukaryota</taxon>
        <taxon>Metazoa</taxon>
        <taxon>Cnidaria</taxon>
        <taxon>Myxozoa</taxon>
        <taxon>Myxosporea</taxon>
        <taxon>Bivalvulida</taxon>
        <taxon>Platysporina</taxon>
        <taxon>Myxobolidae</taxon>
        <taxon>Thelohanellus</taxon>
    </lineage>
</organism>